<evidence type="ECO:0000313" key="13">
    <source>
        <dbReference type="EMBL" id="KAJ6775681.1"/>
    </source>
</evidence>
<evidence type="ECO:0000256" key="8">
    <source>
        <dbReference type="RuleBase" id="RU000434"/>
    </source>
</evidence>
<dbReference type="Gene3D" id="3.90.1100.10">
    <property type="match status" value="1"/>
</dbReference>
<dbReference type="EMBL" id="JAPFFK010000001">
    <property type="protein sequence ID" value="KAJ6775681.1"/>
    <property type="molecule type" value="Genomic_DNA"/>
</dbReference>
<dbReference type="InterPro" id="IPR007644">
    <property type="entry name" value="RNA_pol_bsu_protrusion"/>
</dbReference>
<dbReference type="GO" id="GO:0000428">
    <property type="term" value="C:DNA-directed RNA polymerase complex"/>
    <property type="evidence" value="ECO:0007669"/>
    <property type="project" value="UniProtKB-KW"/>
</dbReference>
<evidence type="ECO:0000256" key="7">
    <source>
        <dbReference type="ARBA" id="ARBA00048552"/>
    </source>
</evidence>
<feature type="region of interest" description="Disordered" evidence="9">
    <location>
        <begin position="1"/>
        <end position="23"/>
    </location>
</feature>
<evidence type="ECO:0000259" key="11">
    <source>
        <dbReference type="Pfam" id="PF04563"/>
    </source>
</evidence>
<evidence type="ECO:0000256" key="4">
    <source>
        <dbReference type="ARBA" id="ARBA00022679"/>
    </source>
</evidence>
<evidence type="ECO:0000256" key="9">
    <source>
        <dbReference type="SAM" id="MobiDB-lite"/>
    </source>
</evidence>
<evidence type="ECO:0000313" key="14">
    <source>
        <dbReference type="Proteomes" id="UP001151532"/>
    </source>
</evidence>
<dbReference type="PANTHER" id="PTHR20856">
    <property type="entry name" value="DNA-DIRECTED RNA POLYMERASE I SUBUNIT 2"/>
    <property type="match status" value="1"/>
</dbReference>
<keyword evidence="4" id="KW-0808">Transferase</keyword>
<evidence type="ECO:0000256" key="5">
    <source>
        <dbReference type="ARBA" id="ARBA00022695"/>
    </source>
</evidence>
<keyword evidence="5" id="KW-0548">Nucleotidyltransferase</keyword>
<sequence length="404" mass="46306">MGASSDYMEEVGPSSKGEVDDMDMDEDLMDITNLNELGKELCKRVFDSFGGVAVEPGYDTSKQKEGEWRRASVRLGKVTLNRPSFWGGTSSDAEHNMFPSHARLQNMTYSVRMKIHVNVQVYTQTVGRSDKFKTGIDKVVQKNVVHTENREITIGRIDPYMDIVFALGVRSDKEVIDLIDYASNDASIVNIFFASIHDADEKCEHFRREDKALDFVDKMLNSRRHEARFLGYMVKCIMEAYTGHRKCDNRDSFRNKRFELASELLERELKVHVSHALRRMTKALQRDLYGDCDVHPIEHYLNASIVTNGLTRAFSTGAWCHPFKWMERVYGVVGNLGRANPLQTLLDLRKTRQQVLYTGKVGDARYPHPSHWGRVRFLSTPDGENCGLVHWLSLELSVPIYQSR</sequence>
<comment type="catalytic activity">
    <reaction evidence="7">
        <text>RNA(n) + a ribonucleoside 5'-triphosphate = RNA(n+1) + diphosphate</text>
        <dbReference type="Rhea" id="RHEA:21248"/>
        <dbReference type="Rhea" id="RHEA-COMP:14527"/>
        <dbReference type="Rhea" id="RHEA-COMP:17342"/>
        <dbReference type="ChEBI" id="CHEBI:33019"/>
        <dbReference type="ChEBI" id="CHEBI:61557"/>
        <dbReference type="ChEBI" id="CHEBI:140395"/>
        <dbReference type="EC" id="2.7.7.6"/>
    </reaction>
</comment>
<dbReference type="Pfam" id="PF04563">
    <property type="entry name" value="RNA_pol_Rpb2_1"/>
    <property type="match status" value="1"/>
</dbReference>
<dbReference type="AlphaFoldDB" id="A0A9Q0WY86"/>
<organism evidence="13 14">
    <name type="scientific">Salix purpurea</name>
    <name type="common">Purple osier willow</name>
    <dbReference type="NCBI Taxonomy" id="77065"/>
    <lineage>
        <taxon>Eukaryota</taxon>
        <taxon>Viridiplantae</taxon>
        <taxon>Streptophyta</taxon>
        <taxon>Embryophyta</taxon>
        <taxon>Tracheophyta</taxon>
        <taxon>Spermatophyta</taxon>
        <taxon>Magnoliopsida</taxon>
        <taxon>eudicotyledons</taxon>
        <taxon>Gunneridae</taxon>
        <taxon>Pentapetalae</taxon>
        <taxon>rosids</taxon>
        <taxon>fabids</taxon>
        <taxon>Malpighiales</taxon>
        <taxon>Salicaceae</taxon>
        <taxon>Saliceae</taxon>
        <taxon>Salix</taxon>
    </lineage>
</organism>
<evidence type="ECO:0000259" key="12">
    <source>
        <dbReference type="Pfam" id="PF04565"/>
    </source>
</evidence>
<keyword evidence="6" id="KW-0804">Transcription</keyword>
<accession>A0A9Q0WY86</accession>
<dbReference type="InterPro" id="IPR007642">
    <property type="entry name" value="RNA_pol_Rpb2_2"/>
</dbReference>
<protein>
    <recommendedName>
        <fullName evidence="2">DNA-directed RNA polymerase</fullName>
        <ecNumber evidence="2">2.7.7.6</ecNumber>
    </recommendedName>
</protein>
<dbReference type="SUPFAM" id="SSF64484">
    <property type="entry name" value="beta and beta-prime subunits of DNA dependent RNA-polymerase"/>
    <property type="match status" value="1"/>
</dbReference>
<dbReference type="InterPro" id="IPR015712">
    <property type="entry name" value="DNA-dir_RNA_pol_su2"/>
</dbReference>
<dbReference type="GO" id="GO:0003677">
    <property type="term" value="F:DNA binding"/>
    <property type="evidence" value="ECO:0007669"/>
    <property type="project" value="InterPro"/>
</dbReference>
<dbReference type="GO" id="GO:0003899">
    <property type="term" value="F:DNA-directed RNA polymerase activity"/>
    <property type="evidence" value="ECO:0007669"/>
    <property type="project" value="UniProtKB-EC"/>
</dbReference>
<dbReference type="EC" id="2.7.7.6" evidence="2"/>
<evidence type="ECO:0000256" key="2">
    <source>
        <dbReference type="ARBA" id="ARBA00012418"/>
    </source>
</evidence>
<dbReference type="GO" id="GO:0032549">
    <property type="term" value="F:ribonucleoside binding"/>
    <property type="evidence" value="ECO:0007669"/>
    <property type="project" value="InterPro"/>
</dbReference>
<dbReference type="GO" id="GO:0006351">
    <property type="term" value="P:DNA-templated transcription"/>
    <property type="evidence" value="ECO:0007669"/>
    <property type="project" value="InterPro"/>
</dbReference>
<feature type="domain" description="RNA polymerase Rpb2" evidence="10">
    <location>
        <begin position="222"/>
        <end position="257"/>
    </location>
</feature>
<feature type="domain" description="RNA polymerase Rpb2" evidence="12">
    <location>
        <begin position="337"/>
        <end position="395"/>
    </location>
</feature>
<reference evidence="13" key="2">
    <citation type="journal article" date="2023" name="Int. J. Mol. Sci.">
        <title>De Novo Assembly and Annotation of 11 Diverse Shrub Willow (Salix) Genomes Reveals Novel Gene Organization in Sex-Linked Regions.</title>
        <authorList>
            <person name="Hyden B."/>
            <person name="Feng K."/>
            <person name="Yates T.B."/>
            <person name="Jawdy S."/>
            <person name="Cereghino C."/>
            <person name="Smart L.B."/>
            <person name="Muchero W."/>
        </authorList>
    </citation>
    <scope>NUCLEOTIDE SEQUENCE</scope>
    <source>
        <tissue evidence="13">Shoot tip</tissue>
    </source>
</reference>
<gene>
    <name evidence="13" type="ORF">OIU79_000001</name>
</gene>
<evidence type="ECO:0000256" key="3">
    <source>
        <dbReference type="ARBA" id="ARBA00022478"/>
    </source>
</evidence>
<comment type="caution">
    <text evidence="13">The sequence shown here is derived from an EMBL/GenBank/DDBJ whole genome shotgun (WGS) entry which is preliminary data.</text>
</comment>
<keyword evidence="3 13" id="KW-0240">DNA-directed RNA polymerase</keyword>
<keyword evidence="14" id="KW-1185">Reference proteome</keyword>
<dbReference type="InterPro" id="IPR007645">
    <property type="entry name" value="RNA_pol_Rpb2_3"/>
</dbReference>
<proteinExistence type="inferred from homology"/>
<reference evidence="13" key="1">
    <citation type="submission" date="2022-11" db="EMBL/GenBank/DDBJ databases">
        <authorList>
            <person name="Hyden B.L."/>
            <person name="Feng K."/>
            <person name="Yates T."/>
            <person name="Jawdy S."/>
            <person name="Smart L.B."/>
            <person name="Muchero W."/>
        </authorList>
    </citation>
    <scope>NUCLEOTIDE SEQUENCE</scope>
    <source>
        <tissue evidence="13">Shoot tip</tissue>
    </source>
</reference>
<name>A0A9Q0WY86_SALPP</name>
<dbReference type="Proteomes" id="UP001151532">
    <property type="component" value="Unassembled WGS sequence"/>
</dbReference>
<dbReference type="OrthoDB" id="1728827at2759"/>
<evidence type="ECO:0000256" key="6">
    <source>
        <dbReference type="ARBA" id="ARBA00023163"/>
    </source>
</evidence>
<dbReference type="Pfam" id="PF04565">
    <property type="entry name" value="RNA_pol_Rpb2_3"/>
    <property type="match status" value="1"/>
</dbReference>
<evidence type="ECO:0000256" key="1">
    <source>
        <dbReference type="ARBA" id="ARBA00006835"/>
    </source>
</evidence>
<dbReference type="Pfam" id="PF04561">
    <property type="entry name" value="RNA_pol_Rpb2_2"/>
    <property type="match status" value="1"/>
</dbReference>
<comment type="similarity">
    <text evidence="1 8">Belongs to the RNA polymerase beta chain family.</text>
</comment>
<evidence type="ECO:0000259" key="10">
    <source>
        <dbReference type="Pfam" id="PF04561"/>
    </source>
</evidence>
<feature type="domain" description="RNA polymerase beta subunit protrusion" evidence="11">
    <location>
        <begin position="67"/>
        <end position="161"/>
    </location>
</feature>